<organism evidence="7 8">
    <name type="scientific">Desulfonema magnum</name>
    <dbReference type="NCBI Taxonomy" id="45655"/>
    <lineage>
        <taxon>Bacteria</taxon>
        <taxon>Pseudomonadati</taxon>
        <taxon>Thermodesulfobacteriota</taxon>
        <taxon>Desulfobacteria</taxon>
        <taxon>Desulfobacterales</taxon>
        <taxon>Desulfococcaceae</taxon>
        <taxon>Desulfonema</taxon>
    </lineage>
</organism>
<name>A0A975GRU6_9BACT</name>
<keyword evidence="2" id="KW-0964">Secreted</keyword>
<evidence type="ECO:0000259" key="6">
    <source>
        <dbReference type="Pfam" id="PF15649"/>
    </source>
</evidence>
<dbReference type="KEGG" id="dmm:dnm_075180"/>
<dbReference type="EMBL" id="CP061800">
    <property type="protein sequence ID" value="QTA91451.1"/>
    <property type="molecule type" value="Genomic_DNA"/>
</dbReference>
<dbReference type="PANTHER" id="PTHR32305:SF15">
    <property type="entry name" value="PROTEIN RHSA-RELATED"/>
    <property type="match status" value="1"/>
</dbReference>
<evidence type="ECO:0000256" key="4">
    <source>
        <dbReference type="SAM" id="MobiDB-lite"/>
    </source>
</evidence>
<sequence length="3782" mass="416258">MAQIMAIFFVLPGTEKLTFDKTNKKEVSMKRLGFLALILLMTIVFSTAPASAISIKVEEPVDQITSPLTDIKAGDLYNLQWQFDSQRNSARLIFGLQSGEGETPLLRVDALNHQGNEGKIVTIPEDTKGDGFHFVVYSKGIKIYQTEKFSIYEPSETLPESEGVPVTISSTPDGGRWNDPDTWEGGVVPSGDHVSVNIYGDVVIDRNMTVKDLTIHEDGSLSNVYHRVLQVTGSFSDNNTETGDDSFIIVQEEDAQEDDDTVLNILKNAPHSLITESAEASAVTETVANLFDRNVHTSYEASGTALVDVSLDKVQSVSEIRIYGSASYKLTVREQVNGQWRDVESLENLDLSALSDEWHHYEPAQTVETDALRFQLIPTAAIPENVYGIREIEIWSSGEHTPVQSGNALLALMDAGVDVEQGRRYQADPEMGVIGPEEGQYADFDQDNVFHFDLAYQPDQIKRAYLSYDLSGLAHQTGAIRSVNDQPAVGGYVIEHGEGGAQIEGIAPVWLNQGGNVIRFKPLSDDERYVVSNVRVVIELDNGSNSVSYVRSNQSRDESAIASVYDGDMSTGLKLARPDDSVLRMGWMRNLWQKFSGSQTADESVIELGFDRLTDLTAVGFYATAGLEGEVGLALQKEGQWVPNSGVIEGKRKQGWHYLNVQDGEYAQGARLVFTDATGTDTEIREVRALGSNLGSTDAAMITITYPDKGQYFGDQVYVRGFVSPVNNGSGQAELYFKNQKIAHVNGEFEAIIKTENTSIELTAVYPDGETVASVLPLLENRLSDEIEIREGCQTLVDEEDDDEDSDDENQDDDGVSGDVNLIEDVYVRADKDHKHEFKSGAKLEVGKGALKRTTKISMMTLRDRDLPALDAGMVNVTDKHKGYRFLPHGMKFDKKVKVRLPYKKDLIPEGMEDKDVRTYFFDEASGRWVPLAKESFDPDTGEVVSETDHFTDMINAVVQVPDSPQTTSFNPTQIKDIKVANPAAKVNLIEPPQANNQGDARLSYPLEVPPGRKGMQPQLAVQYSSGGGNGWMGLGWDLPVQMIGIDTRWGVPRYDAGKETETYTLSGQQLTPVAHRSALVARTSNKIFHTRVEGGFQKIIRHGDSPKDYWWEVIDKNGTHSFYGGTDAYGPDENAILTDDEGNIAKWALSQVQDSNGNTIDYEYVRQQDSGVGSGSGGVAGYELYLANIFYTGYGNSPGPYQVTFLRDRDLGEIRRSDVTIDARLGFKKVTADLLRKAEVRYNGQMIRSYEFVYTEGAFKKTLLKSIIQLDEHGEEFNRHDFEYFDEARNANGGYHGFGSSETWNTGDDDVNGGLVYHGEASAIGGTGSNSVGGHMYVGIAVGGCDKKFSIGGKVGYNQSKNKGILTFSDVNGDGLPDKIFGYGNVFRPNLSGPGGATRFGDPIGIGLGNISREKSKMFSYGAELYLVGGIGINRSNSFTESDTYLSDVNGDGIIDLVKGGSVRFGRPDDPEKLRPVPYYGSDSSDTPYPVGPGAVDGQGLLEDFQDLYEEMLKASPLHDTLRRWTAPFAGQIAISGDIALVEDTSEERAEYRTADGVRVAIQHNSSELWAAEIDATDYSVKSPQGLEAITVEKGDRIYFRVQSRFDGAYDQVRWDPEIAYLNMEPVTDANDLNHYVYQASADFIPTGRSNMSVSMPITGSIHLSGDVEKLAATSDDIRVLVLLNDEEVFSQTSGFDQMETISVDLNLDVTQEDQLKLKIEADSPIDLTQIRWKPHLEYLSAEGVETVYDDQGNSVITFDPPYLTDVYGENDLNAPPEPWIAPRTGIFTVTSSVTTTGIAGRMVLTAKRVNELLDKATFDVSDAAGTTLSIDVAQGDEVWFELNTTDRELAQGIGSYRISVDGETVPSALNFPGEEGFFGQPFRGWTYAGYKGDGERAAQAIIESDLVIPEIDQSQIDANMQVTDPDELDPQFSPEKADGILFYPDPASHRWRGFDDGTWVGADIQSSSRLGMDNISVPKPENYAGARAVNRLSEGKQTGVFAGLGPAGASVTNGETRGLLDFMDMNGDRFPDVVSDGSIQYSPMIGGLEGNSRAVPSGIRKSETEALSAGVSGTVAHVRYNSRGNSKGSGEQMASFGLSGNFGSSKDQRNYDYNDINGDGLPDKVYDDGSAALNLGYKFGSQEYWGTVQVGEGEAQNLSLGASFNDGVYGFGGGVGISESKNEGRAAWLDINGDGLADYVRKGGGVALNTGNGFVSISYPGAGDFSENVNTDQSGGLYFTISIPIPIPFLPICIIINPGAEVAKGISRPQVAIMDIDGDGYADHLTSEKDSSIKVRRNLIGRTNLLKTVRRPLGATITIEYERDGNTYQMPHSRWNMTRVDVHDGFAGDGVDTLVTTYQYEDGFYHRQEREFYGYETVTTEQRNAGDGDSLYRSTVQNFKNRNYYEKGLLISEIVRDGAGKKYLETTNAYQLRDVDSGNLLTGEFKESLTATVFPELIRTDKKFYEGQTEPGITTYQTFEYDELGNVTHFFDAADAGAGDDVESFIEYHSDLAHYIVGKANKIVVKGSGEVMRQRNASFETGTGNLRQVSLALGTGTAIHDMAYDQYGNIITQTGPANKKGQRYAITYTYDGQVHTYPEQVRDSFGYVSAATYDLRWGEITSTTDINGQQLTYRYDSVGRAVGITGPYQQGAGRETLNFAYHPGAVVPWALTQHFDNYDQKTDPLETALFVDGLKREIQTKKDGAVSSGNANAQNMMIVSGRVIFDFAGRAVEQYYPITESLGRQGQFNSGFDSVQPTRTSHDVMDRVLVMTMPDNTSVRYAYGFGTDRNGALRFQTKVTDANQISKVNYKDVRELITSVQEFNKGKTLWTSYEYDPMKQIVQLTDNAGNVTSVQYDLGGRRTHIDSPDMGLTEYEYDTASNMVRKITANLRAKGQAIEYDYTYNRVDGIRYPEYTENDVSYTYGDPGAGDNRAGRIVTVSDASGKEERFYGPLGETIKTIKTVTSETQGNSNNSPEVYKTEYTYDTYNRLRQLIYPDSEVLTYTYNSGGLADSASGIKGKHTYRYLQKLTYDKFEQRVYMKQGNGAETTYAYNPLNRRLSTLKAKSNGRFFMNLAYGYDPVGNVLNLDNLAKANKAGDFGGETHYDFEYDDLYRLTDSSGDFKQKTAEHTYTLSMKYDSIHNIVSKAQQHIRITPAGERIEQKKTTYTYKYDYGSSKPHAPTHIGERTFTYDANGNQTGWQSDDDNTQRIISWDEENRIQQIEDNGHLMTYKYNDAGERVFKTGPQGEMVYVNQFYTVKDRERGTKHVFVGTSRIVSKLVKGQEDFTTSASDGATARSSRSPRKKPDTPPGQENATDKGNGPDSNSAGGNANPSGEANGLENGNNGKCDQNTGVGCDGVKGDDSGQSDTSDDTNPGHNPDANPGHNPDVNPGHNPDANPGHNPDVNPGHNPDVNPGHNPDVNPGQKPEENPGQKPEENPGQKPDENPGQNPEDKPGKPEKPGPDNFVYEKDIFYYHPNHLGSTAFVTDNKGKIYQHLEYFPFGETWIEEVSDQHRVPYLFTAKELDRETGLYYFGARYYDPRTSVWQSCDPILGDYLDGNPNGGVYTPLNLGTYSYSRLSPVVYFDPDGNSWGLAIKICKVLWKAGSKGFNAYDTFSTYIDAYNTLKSSDATLLQKLGAVGNATLELGTGFNAKDFKRGYESGASLVKKLSKNSEKAENLKRGRAAEKRVLKDLGLDKNTKKVKTSEGSSIPDSLTDTVSLEVKDAKSVSLTKQLRIQTGAARKTGKQSVLVTGTKTKISKPAERAFDQIIRRDDLGPQ</sequence>
<dbReference type="InterPro" id="IPR050708">
    <property type="entry name" value="T6SS_VgrG/RHS"/>
</dbReference>
<dbReference type="Pfam" id="PF12256">
    <property type="entry name" value="TcdB_toxin_midN"/>
    <property type="match status" value="1"/>
</dbReference>
<dbReference type="InterPro" id="IPR003284">
    <property type="entry name" value="Sal_SpvB"/>
</dbReference>
<dbReference type="GO" id="GO:0005576">
    <property type="term" value="C:extracellular region"/>
    <property type="evidence" value="ECO:0007669"/>
    <property type="project" value="UniProtKB-SubCell"/>
</dbReference>
<dbReference type="InterPro" id="IPR006530">
    <property type="entry name" value="YD"/>
</dbReference>
<feature type="region of interest" description="Disordered" evidence="4">
    <location>
        <begin position="3287"/>
        <end position="3469"/>
    </location>
</feature>
<dbReference type="Proteomes" id="UP000663722">
    <property type="component" value="Chromosome"/>
</dbReference>
<feature type="domain" description="Tox-REase-7" evidence="6">
    <location>
        <begin position="3686"/>
        <end position="3765"/>
    </location>
</feature>
<dbReference type="InterPro" id="IPR022045">
    <property type="entry name" value="TcdB_toxin_mid/N"/>
</dbReference>
<accession>A0A975GRU6</accession>
<evidence type="ECO:0000256" key="2">
    <source>
        <dbReference type="ARBA" id="ARBA00022525"/>
    </source>
</evidence>
<dbReference type="Pfam" id="PF03534">
    <property type="entry name" value="SpvB"/>
    <property type="match status" value="1"/>
</dbReference>
<gene>
    <name evidence="7" type="ORF">dnm_075180</name>
</gene>
<keyword evidence="8" id="KW-1185">Reference proteome</keyword>
<dbReference type="Gene3D" id="2.60.120.260">
    <property type="entry name" value="Galactose-binding domain-like"/>
    <property type="match status" value="1"/>
</dbReference>
<dbReference type="SUPFAM" id="SSF69318">
    <property type="entry name" value="Integrin alpha N-terminal domain"/>
    <property type="match status" value="1"/>
</dbReference>
<feature type="compositionally biased region" description="Polar residues" evidence="4">
    <location>
        <begin position="3288"/>
        <end position="3302"/>
    </location>
</feature>
<evidence type="ECO:0000256" key="1">
    <source>
        <dbReference type="ARBA" id="ARBA00004613"/>
    </source>
</evidence>
<comment type="subcellular location">
    <subcellularLocation>
        <location evidence="1">Secreted</location>
    </subcellularLocation>
</comment>
<feature type="compositionally biased region" description="Polar residues" evidence="4">
    <location>
        <begin position="3325"/>
        <end position="3336"/>
    </location>
</feature>
<proteinExistence type="predicted"/>
<feature type="compositionally biased region" description="Basic and acidic residues" evidence="4">
    <location>
        <begin position="3429"/>
        <end position="3469"/>
    </location>
</feature>
<protein>
    <submittedName>
        <fullName evidence="7">RHS and YD repeat-containing</fullName>
    </submittedName>
</protein>
<feature type="domain" description="Insecticide toxin TcdB middle/N-terminal" evidence="5">
    <location>
        <begin position="2270"/>
        <end position="2385"/>
    </location>
</feature>
<dbReference type="PANTHER" id="PTHR32305">
    <property type="match status" value="1"/>
</dbReference>
<dbReference type="Pfam" id="PF15649">
    <property type="entry name" value="Tox-REase-7"/>
    <property type="match status" value="1"/>
</dbReference>
<feature type="region of interest" description="Disordered" evidence="4">
    <location>
        <begin position="796"/>
        <end position="818"/>
    </location>
</feature>
<dbReference type="GO" id="GO:0005737">
    <property type="term" value="C:cytoplasm"/>
    <property type="evidence" value="ECO:0007669"/>
    <property type="project" value="InterPro"/>
</dbReference>
<dbReference type="Gene3D" id="2.180.10.10">
    <property type="entry name" value="RHS repeat-associated core"/>
    <property type="match status" value="3"/>
</dbReference>
<evidence type="ECO:0000256" key="3">
    <source>
        <dbReference type="ARBA" id="ARBA00023026"/>
    </source>
</evidence>
<keyword evidence="3" id="KW-0843">Virulence</keyword>
<evidence type="ECO:0000259" key="5">
    <source>
        <dbReference type="Pfam" id="PF12256"/>
    </source>
</evidence>
<dbReference type="InterPro" id="IPR028903">
    <property type="entry name" value="Tox-REase-7_dom"/>
</dbReference>
<reference evidence="7" key="1">
    <citation type="journal article" date="2021" name="Microb. Physiol.">
        <title>Proteogenomic Insights into the Physiology of Marine, Sulfate-Reducing, Filamentous Desulfonema limicola and Desulfonema magnum.</title>
        <authorList>
            <person name="Schnaars V."/>
            <person name="Wohlbrand L."/>
            <person name="Scheve S."/>
            <person name="Hinrichs C."/>
            <person name="Reinhardt R."/>
            <person name="Rabus R."/>
        </authorList>
    </citation>
    <scope>NUCLEOTIDE SEQUENCE</scope>
    <source>
        <strain evidence="7">4be13</strain>
    </source>
</reference>
<evidence type="ECO:0000313" key="7">
    <source>
        <dbReference type="EMBL" id="QTA91451.1"/>
    </source>
</evidence>
<feature type="compositionally biased region" description="Low complexity" evidence="4">
    <location>
        <begin position="3338"/>
        <end position="3349"/>
    </location>
</feature>
<dbReference type="InterPro" id="IPR028994">
    <property type="entry name" value="Integrin_alpha_N"/>
</dbReference>
<dbReference type="InterPro" id="IPR022385">
    <property type="entry name" value="Rhs_assc_core"/>
</dbReference>
<dbReference type="NCBIfam" id="TIGR03696">
    <property type="entry name" value="Rhs_assc_core"/>
    <property type="match status" value="1"/>
</dbReference>
<dbReference type="NCBIfam" id="TIGR01643">
    <property type="entry name" value="YD_repeat_2x"/>
    <property type="match status" value="1"/>
</dbReference>
<evidence type="ECO:0000313" key="8">
    <source>
        <dbReference type="Proteomes" id="UP000663722"/>
    </source>
</evidence>
<feature type="compositionally biased region" description="Acidic residues" evidence="4">
    <location>
        <begin position="797"/>
        <end position="816"/>
    </location>
</feature>